<evidence type="ECO:0000256" key="3">
    <source>
        <dbReference type="ARBA" id="ARBA00022630"/>
    </source>
</evidence>
<accession>A0A0U3CQH5</accession>
<dbReference type="InterPro" id="IPR029039">
    <property type="entry name" value="Flavoprotein-like_sf"/>
</dbReference>
<dbReference type="Proteomes" id="UP000067738">
    <property type="component" value="Chromosome"/>
</dbReference>
<protein>
    <submittedName>
        <fullName evidence="7">NADPH-dependent FMN reductase</fullName>
    </submittedName>
</protein>
<evidence type="ECO:0000256" key="5">
    <source>
        <dbReference type="ARBA" id="ARBA00038292"/>
    </source>
</evidence>
<dbReference type="KEGG" id="mmil:sm9_0077"/>
<dbReference type="Gene3D" id="3.40.50.360">
    <property type="match status" value="1"/>
</dbReference>
<sequence>MVDMKIFGICGSPRVNTTDYVIRNALDKLKSHGLETVLFSCAGKTIKPCMHCDYCLKNKKCIIEDDMLDVYENLQNADGIILATPVQSGGISSNLSTIMDRTRALEAIDYNLLRGKIGMSIAVGGDRTGGQDFAHLKNITYFMIHGIIPVSGGPFGSNLGASFWSNDSLEDVKKDEYGMESLNRALVEFSKFLKKYI</sequence>
<dbReference type="PANTHER" id="PTHR43278">
    <property type="entry name" value="NAD(P)H-DEPENDENT FMN-CONTAINING OXIDOREDUCTASE YWQN-RELATED"/>
    <property type="match status" value="1"/>
</dbReference>
<reference evidence="7 8" key="1">
    <citation type="submission" date="2015-04" db="EMBL/GenBank/DDBJ databases">
        <title>The complete genome sequence of the rumen methanogen Methanobrevibacter millerae SM9.</title>
        <authorList>
            <person name="Leahy S.C."/>
            <person name="Kelly W.J."/>
            <person name="Pacheco D.M."/>
            <person name="Li D."/>
            <person name="Altermann E."/>
            <person name="Attwood G.T."/>
        </authorList>
    </citation>
    <scope>NUCLEOTIDE SEQUENCE [LARGE SCALE GENOMIC DNA]</scope>
    <source>
        <strain evidence="7 8">SM9</strain>
    </source>
</reference>
<dbReference type="InterPro" id="IPR051796">
    <property type="entry name" value="ISF_SsuE-like"/>
</dbReference>
<keyword evidence="8" id="KW-1185">Reference proteome</keyword>
<evidence type="ECO:0000256" key="4">
    <source>
        <dbReference type="ARBA" id="ARBA00022643"/>
    </source>
</evidence>
<dbReference type="SUPFAM" id="SSF52218">
    <property type="entry name" value="Flavoproteins"/>
    <property type="match status" value="1"/>
</dbReference>
<comment type="cofactor">
    <cofactor evidence="2">
        <name>[4Fe-4S] cluster</name>
        <dbReference type="ChEBI" id="CHEBI:49883"/>
    </cofactor>
</comment>
<name>A0A0U3CQH5_9EURY</name>
<organism evidence="7 8">
    <name type="scientific">Methanobrevibacter millerae</name>
    <dbReference type="NCBI Taxonomy" id="230361"/>
    <lineage>
        <taxon>Archaea</taxon>
        <taxon>Methanobacteriati</taxon>
        <taxon>Methanobacteriota</taxon>
        <taxon>Methanomada group</taxon>
        <taxon>Methanobacteria</taxon>
        <taxon>Methanobacteriales</taxon>
        <taxon>Methanobacteriaceae</taxon>
        <taxon>Methanobrevibacter</taxon>
    </lineage>
</organism>
<evidence type="ECO:0000313" key="8">
    <source>
        <dbReference type="Proteomes" id="UP000067738"/>
    </source>
</evidence>
<evidence type="ECO:0000313" key="7">
    <source>
        <dbReference type="EMBL" id="ALT67887.1"/>
    </source>
</evidence>
<feature type="domain" description="NADPH-dependent FMN reductase-like" evidence="6">
    <location>
        <begin position="4"/>
        <end position="152"/>
    </location>
</feature>
<dbReference type="AlphaFoldDB" id="A0A0U3CQH5"/>
<dbReference type="Pfam" id="PF03358">
    <property type="entry name" value="FMN_red"/>
    <property type="match status" value="1"/>
</dbReference>
<comment type="cofactor">
    <cofactor evidence="1">
        <name>FMN</name>
        <dbReference type="ChEBI" id="CHEBI:58210"/>
    </cofactor>
</comment>
<dbReference type="EMBL" id="CP011266">
    <property type="protein sequence ID" value="ALT67887.1"/>
    <property type="molecule type" value="Genomic_DNA"/>
</dbReference>
<dbReference type="PANTHER" id="PTHR43278:SF3">
    <property type="entry name" value="IRON-SULFUR FLAVOPROTEIN MJ0731"/>
    <property type="match status" value="1"/>
</dbReference>
<dbReference type="GO" id="GO:0016491">
    <property type="term" value="F:oxidoreductase activity"/>
    <property type="evidence" value="ECO:0007669"/>
    <property type="project" value="InterPro"/>
</dbReference>
<evidence type="ECO:0000256" key="1">
    <source>
        <dbReference type="ARBA" id="ARBA00001917"/>
    </source>
</evidence>
<proteinExistence type="inferred from homology"/>
<evidence type="ECO:0000256" key="2">
    <source>
        <dbReference type="ARBA" id="ARBA00001966"/>
    </source>
</evidence>
<evidence type="ECO:0000259" key="6">
    <source>
        <dbReference type="Pfam" id="PF03358"/>
    </source>
</evidence>
<keyword evidence="4" id="KW-0288">FMN</keyword>
<dbReference type="InterPro" id="IPR005025">
    <property type="entry name" value="FMN_Rdtase-like_dom"/>
</dbReference>
<comment type="similarity">
    <text evidence="5">Belongs to the SsuE family. Isf subfamily.</text>
</comment>
<dbReference type="PATRIC" id="fig|230361.4.peg.78"/>
<gene>
    <name evidence="7" type="ORF">sm9_0077</name>
</gene>
<keyword evidence="3" id="KW-0285">Flavoprotein</keyword>